<dbReference type="EMBL" id="JADIMC010000012">
    <property type="protein sequence ID" value="MBO8475524.1"/>
    <property type="molecule type" value="Genomic_DNA"/>
</dbReference>
<keyword evidence="4" id="KW-0408">Iron</keyword>
<dbReference type="GO" id="GO:0004368">
    <property type="term" value="F:glycerol-3-phosphate dehydrogenase (quinone) activity"/>
    <property type="evidence" value="ECO:0007669"/>
    <property type="project" value="UniProtKB-EC"/>
</dbReference>
<dbReference type="InterPro" id="IPR017896">
    <property type="entry name" value="4Fe4S_Fe-S-bd"/>
</dbReference>
<dbReference type="Gene3D" id="1.10.1060.10">
    <property type="entry name" value="Alpha-helical ferredoxin"/>
    <property type="match status" value="1"/>
</dbReference>
<dbReference type="PANTHER" id="PTHR32479">
    <property type="entry name" value="GLYCOLATE OXIDASE IRON-SULFUR SUBUNIT"/>
    <property type="match status" value="1"/>
</dbReference>
<reference evidence="7" key="2">
    <citation type="journal article" date="2021" name="PeerJ">
        <title>Extensive microbial diversity within the chicken gut microbiome revealed by metagenomics and culture.</title>
        <authorList>
            <person name="Gilroy R."/>
            <person name="Ravi A."/>
            <person name="Getino M."/>
            <person name="Pursley I."/>
            <person name="Horton D.L."/>
            <person name="Alikhan N.F."/>
            <person name="Baker D."/>
            <person name="Gharbi K."/>
            <person name="Hall N."/>
            <person name="Watson M."/>
            <person name="Adriaenssens E.M."/>
            <person name="Foster-Nyarko E."/>
            <person name="Jarju S."/>
            <person name="Secka A."/>
            <person name="Antonio M."/>
            <person name="Oren A."/>
            <person name="Chaudhuri R.R."/>
            <person name="La Ragione R."/>
            <person name="Hildebrand F."/>
            <person name="Pallen M.J."/>
        </authorList>
    </citation>
    <scope>NUCLEOTIDE SEQUENCE</scope>
    <source>
        <strain evidence="7">6919</strain>
    </source>
</reference>
<dbReference type="PROSITE" id="PS51379">
    <property type="entry name" value="4FE4S_FER_2"/>
    <property type="match status" value="2"/>
</dbReference>
<dbReference type="NCBIfam" id="NF008369">
    <property type="entry name" value="PRK11168.1"/>
    <property type="match status" value="1"/>
</dbReference>
<reference evidence="7" key="1">
    <citation type="submission" date="2020-10" db="EMBL/GenBank/DDBJ databases">
        <authorList>
            <person name="Gilroy R."/>
        </authorList>
    </citation>
    <scope>NUCLEOTIDE SEQUENCE</scope>
    <source>
        <strain evidence="7">6919</strain>
    </source>
</reference>
<evidence type="ECO:0000256" key="2">
    <source>
        <dbReference type="ARBA" id="ARBA00022723"/>
    </source>
</evidence>
<evidence type="ECO:0000256" key="3">
    <source>
        <dbReference type="ARBA" id="ARBA00022737"/>
    </source>
</evidence>
<dbReference type="GO" id="GO:0009331">
    <property type="term" value="C:glycerol-3-phosphate dehydrogenase (FAD) complex"/>
    <property type="evidence" value="ECO:0007669"/>
    <property type="project" value="InterPro"/>
</dbReference>
<keyword evidence="3" id="KW-0677">Repeat</keyword>
<feature type="domain" description="4Fe-4S ferredoxin-type" evidence="6">
    <location>
        <begin position="52"/>
        <end position="82"/>
    </location>
</feature>
<evidence type="ECO:0000256" key="5">
    <source>
        <dbReference type="ARBA" id="ARBA00023014"/>
    </source>
</evidence>
<keyword evidence="5" id="KW-0411">Iron-sulfur</keyword>
<gene>
    <name evidence="7" type="primary">glpC</name>
    <name evidence="7" type="ORF">IAB88_00865</name>
</gene>
<protein>
    <submittedName>
        <fullName evidence="7">Anaerobic glycerol-3-phosphate dehydrogenase subunit C</fullName>
        <ecNumber evidence="7">1.1.5.3</ecNumber>
    </submittedName>
</protein>
<dbReference type="GO" id="GO:0051539">
    <property type="term" value="F:4 iron, 4 sulfur cluster binding"/>
    <property type="evidence" value="ECO:0007669"/>
    <property type="project" value="UniProtKB-KW"/>
</dbReference>
<accession>A0A9D9IPF0</accession>
<proteinExistence type="predicted"/>
<evidence type="ECO:0000256" key="1">
    <source>
        <dbReference type="ARBA" id="ARBA00022485"/>
    </source>
</evidence>
<evidence type="ECO:0000313" key="8">
    <source>
        <dbReference type="Proteomes" id="UP000823598"/>
    </source>
</evidence>
<dbReference type="GO" id="GO:0009061">
    <property type="term" value="P:anaerobic respiration"/>
    <property type="evidence" value="ECO:0007669"/>
    <property type="project" value="InterPro"/>
</dbReference>
<comment type="caution">
    <text evidence="7">The sequence shown here is derived from an EMBL/GenBank/DDBJ whole genome shotgun (WGS) entry which is preliminary data.</text>
</comment>
<dbReference type="SUPFAM" id="SSF46548">
    <property type="entry name" value="alpha-helical ferredoxin"/>
    <property type="match status" value="1"/>
</dbReference>
<dbReference type="GO" id="GO:0046872">
    <property type="term" value="F:metal ion binding"/>
    <property type="evidence" value="ECO:0007669"/>
    <property type="project" value="UniProtKB-KW"/>
</dbReference>
<keyword evidence="1" id="KW-0004">4Fe-4S</keyword>
<feature type="domain" description="4Fe-4S ferredoxin-type" evidence="6">
    <location>
        <begin position="7"/>
        <end position="36"/>
    </location>
</feature>
<organism evidence="7 8">
    <name type="scientific">Candidatus Limisoma faecipullorum</name>
    <dbReference type="NCBI Taxonomy" id="2840854"/>
    <lineage>
        <taxon>Bacteria</taxon>
        <taxon>Pseudomonadati</taxon>
        <taxon>Bacteroidota</taxon>
        <taxon>Bacteroidia</taxon>
        <taxon>Bacteroidales</taxon>
        <taxon>Candidatus Limisoma</taxon>
    </lineage>
</organism>
<dbReference type="PROSITE" id="PS00198">
    <property type="entry name" value="4FE4S_FER_1"/>
    <property type="match status" value="1"/>
</dbReference>
<dbReference type="InterPro" id="IPR009051">
    <property type="entry name" value="Helical_ferredxn"/>
</dbReference>
<dbReference type="PANTHER" id="PTHR32479:SF19">
    <property type="entry name" value="ANAEROBIC GLYCEROL-3-PHOSPHATE DEHYDROGENASE SUBUNIT C"/>
    <property type="match status" value="1"/>
</dbReference>
<dbReference type="InterPro" id="IPR017753">
    <property type="entry name" value="G3P_DH_GlpC_su"/>
</dbReference>
<dbReference type="Pfam" id="PF02754">
    <property type="entry name" value="CCG"/>
    <property type="match status" value="2"/>
</dbReference>
<keyword evidence="2" id="KW-0479">Metal-binding</keyword>
<dbReference type="InterPro" id="IPR017900">
    <property type="entry name" value="4Fe4S_Fe_S_CS"/>
</dbReference>
<dbReference type="Pfam" id="PF13183">
    <property type="entry name" value="Fer4_8"/>
    <property type="match status" value="1"/>
</dbReference>
<dbReference type="GO" id="GO:0016020">
    <property type="term" value="C:membrane"/>
    <property type="evidence" value="ECO:0007669"/>
    <property type="project" value="InterPro"/>
</dbReference>
<keyword evidence="7" id="KW-0560">Oxidoreductase</keyword>
<dbReference type="InterPro" id="IPR004017">
    <property type="entry name" value="Cys_rich_dom"/>
</dbReference>
<evidence type="ECO:0000259" key="6">
    <source>
        <dbReference type="PROSITE" id="PS51379"/>
    </source>
</evidence>
<dbReference type="Proteomes" id="UP000823598">
    <property type="component" value="Unassembled WGS sequence"/>
</dbReference>
<dbReference type="AlphaFoldDB" id="A0A9D9IPF0"/>
<dbReference type="EC" id="1.1.5.3" evidence="7"/>
<evidence type="ECO:0000256" key="4">
    <source>
        <dbReference type="ARBA" id="ARBA00023004"/>
    </source>
</evidence>
<sequence length="417" mass="46729">MNMQQVNISENNFEQCIKCTVCTVYCPVVPVNPDYPGPKQAGPDGERLRLKRGEFFDESLKYCLNCKRCEVACPSGVKIGDIIQLARIKYSKKKPKVRDMMLANTDFVGSMATKFAPLVNASLSLKPVKLVMDGVMKIDAHRTFPKYSSQTFESWYKKNVKELQALYKNQISFFHGCYVNYNYPQLGKDFVKVMNAIGYGVNLLDSEKCCGVALVSNGLINQARRQAEFNIKNIRKSVLSDGRPVVGVSSTCVFTMRDEYPHLLGVENADVRDSINLATRFIYRLIEGGVKLQFRNGIKLKIAYHTPCHMEKLGWAFYSTSLLRMIPGVELQVLDSQCCGIAGTYGFKKENYPVSQGIGASLFQQIEESGADFVVTDCETCKWQIEMSTSKKVKHPISVLADSIDVEATKKLNGVIL</sequence>
<name>A0A9D9IPF0_9BACT</name>
<evidence type="ECO:0000313" key="7">
    <source>
        <dbReference type="EMBL" id="MBO8475524.1"/>
    </source>
</evidence>
<dbReference type="NCBIfam" id="TIGR03379">
    <property type="entry name" value="glycerol3P_GlpC"/>
    <property type="match status" value="1"/>
</dbReference>